<dbReference type="Gene3D" id="1.10.510.10">
    <property type="entry name" value="Transferase(Phosphotransferase) domain 1"/>
    <property type="match status" value="1"/>
</dbReference>
<keyword evidence="2" id="KW-1185">Reference proteome</keyword>
<evidence type="ECO:0000313" key="1">
    <source>
        <dbReference type="EMBL" id="KAK8001158.1"/>
    </source>
</evidence>
<evidence type="ECO:0000313" key="2">
    <source>
        <dbReference type="Proteomes" id="UP001396898"/>
    </source>
</evidence>
<sequence>MALPLRNPQYPEHARRYEAASQEFRILRDLCTRTTHDHRKFVLVDKLTSRLREKPGNGYDSHLQCLLLHSALSCGTKPPVLNLEQLEKYIRIFYILIDLGYPQLITLFSEKGLNDSRLPLNLASIREIELGDNANIEGNFHSQFLEKQYFWCPMVFDSDEGQIRGDQIIPICTREKIDTQRGPNALSHSGASLWRIEVPEECVASRVQENIQEAKVERRISLDNGSDINVRYYQFALKQFSKDDSDKFFKEKDIANCLKNVDGIVRYFTWYQEGDEETSSSRVSLNLVLELCEMDLYTAIRKRSPPVLPSEIKGVWESMLDIACASPEKNRPRRGSSQDPAPRGHAEEDIWSLGCVFSVVATWVVLGADGVTQYGKVRQKAQKRRTGIANDNFHDDQQVLPEVKAWHRYLRVASRRTDTITSKVLDLVDNYMLVGADIRRTAAFIVKGFAEHLSPETGSDAGFPDEIRYLLLKIEQEEVDRERQGSFSEDLLTGYDIAANGGAVGYADSDSASARELLLRHTMPTVQRLPQRNLRSLETDCGSARSEGVGPDEELSITPMPSLQLDYSFCSECDAPVSIFTMEQEIDNLQGGLWSRLTRRTKSIRERKQAANNDELKNFFDNRDIHWKQVMYWATVLLKRVMDYDDDGVEMYFSQGDRKNQVKQKRRQKIAEFEKAMRSATPDPNSNPLGYSLPFALQYIFMESSQKSDTKHQTIFVFTDGIWEGGNEAGVESVIKSHMKKMGWFNSEVVEQVQEQKPLSIEFIRFGHDPNGTERLRRLDDDLVKEGYPVDDACNLRLVNKAWAAVAGAYILPEVTFQYHEKDLARLRSIAAHPLLSRHVKSLGYIAKRYETTPISYAEFVSDVKSNNMIKKLDSKAFAHLPPIVPTKDLPQHYELYKQTVAAQKVLEESQADALCLELVLPRLTNLQQITMSTGSQYYQGFTKNKDFCDSGCIRQPHFEGDPVGIGLLEVLLNAVAGHDLSVPGLRAGLVHWRFFEKSPEELSRLFKPFKDGAYIDLSLCIDTDDNFNDVTEDMEKCRASLQSGAVADVLQSMPRLEYFSFSIFPSGRDKRAVSLGQIITPNHHWSSLTTVDLDSVDCEQSELWGFLLLHKDTLRSLCLKEILLTKGSWKTLLPDIRKFLFIEEPCICGNIQDYTENADGSPGPLEEFDLTTPDCAPCDMRSSINCYICRGGELYPDELPLTEEVVDKYFESHVRQPGMESEEEDAAAMREIAIKSYRRREFLDRTEPGWDRLSDSSDDGNYADIYTRETWFGSHHD</sequence>
<dbReference type="Proteomes" id="UP001396898">
    <property type="component" value="Unassembled WGS sequence"/>
</dbReference>
<reference evidence="1 2" key="1">
    <citation type="submission" date="2023-01" db="EMBL/GenBank/DDBJ databases">
        <title>Analysis of 21 Apiospora genomes using comparative genomics revels a genus with tremendous synthesis potential of carbohydrate active enzymes and secondary metabolites.</title>
        <authorList>
            <person name="Sorensen T."/>
        </authorList>
    </citation>
    <scope>NUCLEOTIDE SEQUENCE [LARGE SCALE GENOMIC DNA]</scope>
    <source>
        <strain evidence="1 2">CBS 20057</strain>
    </source>
</reference>
<gene>
    <name evidence="1" type="ORF">PG991_013380</name>
</gene>
<dbReference type="InterPro" id="IPR011009">
    <property type="entry name" value="Kinase-like_dom_sf"/>
</dbReference>
<dbReference type="SUPFAM" id="SSF56112">
    <property type="entry name" value="Protein kinase-like (PK-like)"/>
    <property type="match status" value="1"/>
</dbReference>
<name>A0ABR1R666_9PEZI</name>
<protein>
    <recommendedName>
        <fullName evidence="3">Protein kinase domain-containing protein</fullName>
    </recommendedName>
</protein>
<dbReference type="EMBL" id="JAQQWI010000018">
    <property type="protein sequence ID" value="KAK8001158.1"/>
    <property type="molecule type" value="Genomic_DNA"/>
</dbReference>
<dbReference type="InterPro" id="IPR036465">
    <property type="entry name" value="vWFA_dom_sf"/>
</dbReference>
<evidence type="ECO:0008006" key="3">
    <source>
        <dbReference type="Google" id="ProtNLM"/>
    </source>
</evidence>
<comment type="caution">
    <text evidence="1">The sequence shown here is derived from an EMBL/GenBank/DDBJ whole genome shotgun (WGS) entry which is preliminary data.</text>
</comment>
<accession>A0ABR1R666</accession>
<proteinExistence type="predicted"/>
<organism evidence="1 2">
    <name type="scientific">Apiospora marii</name>
    <dbReference type="NCBI Taxonomy" id="335849"/>
    <lineage>
        <taxon>Eukaryota</taxon>
        <taxon>Fungi</taxon>
        <taxon>Dikarya</taxon>
        <taxon>Ascomycota</taxon>
        <taxon>Pezizomycotina</taxon>
        <taxon>Sordariomycetes</taxon>
        <taxon>Xylariomycetidae</taxon>
        <taxon>Amphisphaeriales</taxon>
        <taxon>Apiosporaceae</taxon>
        <taxon>Apiospora</taxon>
    </lineage>
</organism>
<dbReference type="SUPFAM" id="SSF53300">
    <property type="entry name" value="vWA-like"/>
    <property type="match status" value="1"/>
</dbReference>